<dbReference type="InterPro" id="IPR007046">
    <property type="entry name" value="RNA_pol_sigma_54_core-bd"/>
</dbReference>
<dbReference type="PROSITE" id="PS00717">
    <property type="entry name" value="SIGMA54_1"/>
    <property type="match status" value="1"/>
</dbReference>
<sequence>MKPKLIQQQTLQWKMNQSLMQSINILQFSSLELAEYINQISKENPLIEEVNYDYDWEKYHRTHSTQPAIGEINSAEQTMYEQLKKQLISIKFDKKLRHVIDYGIDSLNEDGYLEVERDVWAEDCRTSVETVEEALHVIQALEPTGIGARTLTECILLQLKEMGIHYSFAEDLFESHLEWIAEEDAVSIAEHYQTTTAIAEEVIDHIKLCHPKPGQLLDTEPPEYIIPEASIYKEDGAWKIKFYKWASPTIRLNTEYEKLTEIGKDATAFLKEKYKQVDLLKQAIGFRSNTLESIIQIIVEKQYAFFEEGVVMLQPLTLREIANDLAIHISTVSRAINQKYVQTPHGVLPIKFFLQSGARQSNGKGTASIAIKHLLIQLIDKEEKSKPLSDQVLRNILEEEFGIKIARRTVMKYREQLQIPSSMKRRRK</sequence>
<dbReference type="AlphaFoldDB" id="A0A495A6S3"/>
<evidence type="ECO:0000313" key="12">
    <source>
        <dbReference type="Proteomes" id="UP000269301"/>
    </source>
</evidence>
<dbReference type="InterPro" id="IPR007634">
    <property type="entry name" value="RNA_pol_sigma_54_DNA-bd"/>
</dbReference>
<proteinExistence type="inferred from homology"/>
<evidence type="ECO:0000256" key="8">
    <source>
        <dbReference type="ARBA" id="ARBA00023163"/>
    </source>
</evidence>
<dbReference type="GO" id="GO:0006352">
    <property type="term" value="P:DNA-templated transcription initiation"/>
    <property type="evidence" value="ECO:0007669"/>
    <property type="project" value="InterPro"/>
</dbReference>
<dbReference type="RefSeq" id="WP_121203173.1">
    <property type="nucleotide sequence ID" value="NZ_RBZP01000002.1"/>
</dbReference>
<dbReference type="PIRSF" id="PIRSF000774">
    <property type="entry name" value="RpoN"/>
    <property type="match status" value="1"/>
</dbReference>
<feature type="domain" description="RNA polymerase sigma factor 54 DNA-binding" evidence="9">
    <location>
        <begin position="268"/>
        <end position="427"/>
    </location>
</feature>
<gene>
    <name evidence="11" type="primary">rpoN</name>
    <name evidence="11" type="ORF">D8M06_04480</name>
</gene>
<dbReference type="PRINTS" id="PR00045">
    <property type="entry name" value="SIGMA54FCT"/>
</dbReference>
<keyword evidence="5" id="KW-0805">Transcription regulation</keyword>
<feature type="domain" description="RNA polymerase sigma factor 54 core-binding" evidence="10">
    <location>
        <begin position="71"/>
        <end position="256"/>
    </location>
</feature>
<organism evidence="11 12">
    <name type="scientific">Oceanobacillus halophilus</name>
    <dbReference type="NCBI Taxonomy" id="930130"/>
    <lineage>
        <taxon>Bacteria</taxon>
        <taxon>Bacillati</taxon>
        <taxon>Bacillota</taxon>
        <taxon>Bacilli</taxon>
        <taxon>Bacillales</taxon>
        <taxon>Bacillaceae</taxon>
        <taxon>Oceanobacillus</taxon>
    </lineage>
</organism>
<dbReference type="GO" id="GO:0000428">
    <property type="term" value="C:DNA-directed RNA polymerase complex"/>
    <property type="evidence" value="ECO:0007669"/>
    <property type="project" value="UniProtKB-KW"/>
</dbReference>
<keyword evidence="2" id="KW-0240">DNA-directed RNA polymerase</keyword>
<name>A0A495A6S3_9BACI</name>
<evidence type="ECO:0000256" key="6">
    <source>
        <dbReference type="ARBA" id="ARBA00023082"/>
    </source>
</evidence>
<dbReference type="PANTHER" id="PTHR32248">
    <property type="entry name" value="RNA POLYMERASE SIGMA-54 FACTOR"/>
    <property type="match status" value="1"/>
</dbReference>
<dbReference type="Pfam" id="PF04552">
    <property type="entry name" value="Sigma54_DBD"/>
    <property type="match status" value="1"/>
</dbReference>
<evidence type="ECO:0000256" key="4">
    <source>
        <dbReference type="ARBA" id="ARBA00022695"/>
    </source>
</evidence>
<keyword evidence="8" id="KW-0804">Transcription</keyword>
<accession>A0A495A6S3</accession>
<keyword evidence="4" id="KW-0548">Nucleotidyltransferase</keyword>
<dbReference type="OrthoDB" id="9814402at2"/>
<dbReference type="EMBL" id="RBZP01000002">
    <property type="protein sequence ID" value="RKQ35542.1"/>
    <property type="molecule type" value="Genomic_DNA"/>
</dbReference>
<keyword evidence="3" id="KW-0808">Transferase</keyword>
<keyword evidence="12" id="KW-1185">Reference proteome</keyword>
<dbReference type="PANTHER" id="PTHR32248:SF4">
    <property type="entry name" value="RNA POLYMERASE SIGMA-54 FACTOR"/>
    <property type="match status" value="1"/>
</dbReference>
<comment type="caution">
    <text evidence="11">The sequence shown here is derived from an EMBL/GenBank/DDBJ whole genome shotgun (WGS) entry which is preliminary data.</text>
</comment>
<evidence type="ECO:0000256" key="7">
    <source>
        <dbReference type="ARBA" id="ARBA00023125"/>
    </source>
</evidence>
<evidence type="ECO:0000256" key="2">
    <source>
        <dbReference type="ARBA" id="ARBA00022478"/>
    </source>
</evidence>
<dbReference type="InterPro" id="IPR000394">
    <property type="entry name" value="RNA_pol_sigma_54"/>
</dbReference>
<dbReference type="Pfam" id="PF04963">
    <property type="entry name" value="Sigma54_CBD"/>
    <property type="match status" value="1"/>
</dbReference>
<dbReference type="Gene3D" id="1.10.10.60">
    <property type="entry name" value="Homeodomain-like"/>
    <property type="match status" value="1"/>
</dbReference>
<dbReference type="Pfam" id="PF00309">
    <property type="entry name" value="Sigma54_AID"/>
    <property type="match status" value="1"/>
</dbReference>
<dbReference type="NCBIfam" id="TIGR02395">
    <property type="entry name" value="rpoN_sigma"/>
    <property type="match status" value="1"/>
</dbReference>
<evidence type="ECO:0000259" key="10">
    <source>
        <dbReference type="Pfam" id="PF04963"/>
    </source>
</evidence>
<protein>
    <submittedName>
        <fullName evidence="11">RNA polymerase sigma-54 factor</fullName>
    </submittedName>
</protein>
<dbReference type="GO" id="GO:0001216">
    <property type="term" value="F:DNA-binding transcription activator activity"/>
    <property type="evidence" value="ECO:0007669"/>
    <property type="project" value="InterPro"/>
</dbReference>
<reference evidence="11 12" key="1">
    <citation type="journal article" date="2016" name="Int. J. Syst. Evol. Microbiol.">
        <title>Oceanobacillus halophilus sp. nov., a novel moderately halophilic bacterium from a hypersaline lake.</title>
        <authorList>
            <person name="Amoozegar M.A."/>
            <person name="Bagheri M."/>
            <person name="Makhdoumi A."/>
            <person name="Nikou M.M."/>
            <person name="Fazeli S.A.S."/>
            <person name="Schumann P."/>
            <person name="Sproer C."/>
            <person name="Sanchez-Porro C."/>
            <person name="Ventosa A."/>
        </authorList>
    </citation>
    <scope>NUCLEOTIDE SEQUENCE [LARGE SCALE GENOMIC DNA]</scope>
    <source>
        <strain evidence="11 12">DSM 23996</strain>
    </source>
</reference>
<evidence type="ECO:0000256" key="5">
    <source>
        <dbReference type="ARBA" id="ARBA00023015"/>
    </source>
</evidence>
<dbReference type="InterPro" id="IPR038709">
    <property type="entry name" value="RpoN_core-bd_sf"/>
</dbReference>
<keyword evidence="6" id="KW-0731">Sigma factor</keyword>
<evidence type="ECO:0000256" key="1">
    <source>
        <dbReference type="ARBA" id="ARBA00008798"/>
    </source>
</evidence>
<comment type="similarity">
    <text evidence="1">Belongs to the sigma-54 factor family.</text>
</comment>
<evidence type="ECO:0000259" key="9">
    <source>
        <dbReference type="Pfam" id="PF04552"/>
    </source>
</evidence>
<dbReference type="GO" id="GO:0016987">
    <property type="term" value="F:sigma factor activity"/>
    <property type="evidence" value="ECO:0007669"/>
    <property type="project" value="UniProtKB-KW"/>
</dbReference>
<dbReference type="GO" id="GO:0016779">
    <property type="term" value="F:nucleotidyltransferase activity"/>
    <property type="evidence" value="ECO:0007669"/>
    <property type="project" value="UniProtKB-KW"/>
</dbReference>
<evidence type="ECO:0000256" key="3">
    <source>
        <dbReference type="ARBA" id="ARBA00022679"/>
    </source>
</evidence>
<dbReference type="Proteomes" id="UP000269301">
    <property type="component" value="Unassembled WGS sequence"/>
</dbReference>
<dbReference type="Gene3D" id="1.10.10.1330">
    <property type="entry name" value="RNA polymerase sigma-54 factor, core-binding domain"/>
    <property type="match status" value="1"/>
</dbReference>
<evidence type="ECO:0000313" key="11">
    <source>
        <dbReference type="EMBL" id="RKQ35542.1"/>
    </source>
</evidence>
<dbReference type="GO" id="GO:0003677">
    <property type="term" value="F:DNA binding"/>
    <property type="evidence" value="ECO:0007669"/>
    <property type="project" value="UniProtKB-KW"/>
</dbReference>
<dbReference type="PROSITE" id="PS50044">
    <property type="entry name" value="SIGMA54_3"/>
    <property type="match status" value="1"/>
</dbReference>
<keyword evidence="7" id="KW-0238">DNA-binding</keyword>